<accession>A0A8J7CLG9</accession>
<dbReference type="SUPFAM" id="SSF52833">
    <property type="entry name" value="Thioredoxin-like"/>
    <property type="match status" value="1"/>
</dbReference>
<name>A0A8J7CLG9_9BACT</name>
<dbReference type="InterPro" id="IPR036249">
    <property type="entry name" value="Thioredoxin-like_sf"/>
</dbReference>
<comment type="caution">
    <text evidence="1">The sequence shown here is derived from an EMBL/GenBank/DDBJ whole genome shotgun (WGS) entry which is preliminary data.</text>
</comment>
<sequence>MQVFKRHVFVCINQRAARHRRGDCHGKAGTDVHQALKTAVAQAGLSVEIRINKAGCLDQCSQGPVIVVYPEAVWYVQVGLEDVDEIVKRHLIGGEVVERLVMTRTDREL</sequence>
<dbReference type="Gene3D" id="3.40.30.10">
    <property type="entry name" value="Glutaredoxin"/>
    <property type="match status" value="1"/>
</dbReference>
<organism evidence="1 2">
    <name type="scientific">Candidatus Polarisedimenticola svalbardensis</name>
    <dbReference type="NCBI Taxonomy" id="2886004"/>
    <lineage>
        <taxon>Bacteria</taxon>
        <taxon>Pseudomonadati</taxon>
        <taxon>Acidobacteriota</taxon>
        <taxon>Candidatus Polarisedimenticolia</taxon>
        <taxon>Candidatus Polarisedimenticolales</taxon>
        <taxon>Candidatus Polarisedimenticolaceae</taxon>
        <taxon>Candidatus Polarisedimenticola</taxon>
    </lineage>
</organism>
<protein>
    <submittedName>
        <fullName evidence="1">(2Fe-2S) ferredoxin domain-containing protein</fullName>
    </submittedName>
</protein>
<dbReference type="Proteomes" id="UP000648239">
    <property type="component" value="Unassembled WGS sequence"/>
</dbReference>
<evidence type="ECO:0000313" key="1">
    <source>
        <dbReference type="EMBL" id="MBD3868068.1"/>
    </source>
</evidence>
<gene>
    <name evidence="1" type="ORF">IFK94_08080</name>
</gene>
<dbReference type="CDD" id="cd02980">
    <property type="entry name" value="TRX_Fd_family"/>
    <property type="match status" value="1"/>
</dbReference>
<dbReference type="AlphaFoldDB" id="A0A8J7CLG9"/>
<evidence type="ECO:0000313" key="2">
    <source>
        <dbReference type="Proteomes" id="UP000648239"/>
    </source>
</evidence>
<reference evidence="1 2" key="1">
    <citation type="submission" date="2020-08" db="EMBL/GenBank/DDBJ databases">
        <title>Acidobacteriota in marine sediments use diverse sulfur dissimilation pathways.</title>
        <authorList>
            <person name="Wasmund K."/>
        </authorList>
    </citation>
    <scope>NUCLEOTIDE SEQUENCE [LARGE SCALE GENOMIC DNA]</scope>
    <source>
        <strain evidence="1">MAG AM4</strain>
    </source>
</reference>
<proteinExistence type="predicted"/>
<dbReference type="EMBL" id="JACXWD010000021">
    <property type="protein sequence ID" value="MBD3868068.1"/>
    <property type="molecule type" value="Genomic_DNA"/>
</dbReference>